<keyword evidence="4 12" id="KW-0812">Transmembrane</keyword>
<keyword evidence="7" id="KW-0067">ATP-binding</keyword>
<evidence type="ECO:0000256" key="5">
    <source>
        <dbReference type="ARBA" id="ARBA00022741"/>
    </source>
</evidence>
<sequence length="763" mass="83668">MDANSLTEQQSELQATARVQTRIDDTLLQSLSWVCHYYGLGKSDDALMAGLPKGTLLTPSLALKALENAGMTGGLVERQAWELPEQVMPIILIRKGAGGTLLLGRERRKNEEDKMTVYYQLIMPEVSMSPVEITHEELMEWYAGFAILVKPTAKVDPQVAEDLPQNQKHWLFSTLWVYRRYYRSAALAAVIVNVLALASIFFTMNVYDRVIPNQAFVTLWSLAIGVVVAMVFEAVTRYVRAHLLDVAGKKADLILGSVLFRQALAVRMENKPSSSGLFANQLREFESVRDFVSSATLAAISDLPFVLLFVAVIFTIGGPLGWVPLMMIPTIILVSLIIQWPLKKIMRSNLQEASLKQGVLIESIEGMETLKAVAGEAHMQRRWQNFSAMQATSGMQSKRISTAAMGAVTFLQQFQTVLLIVIGVYLISDGTLTMGALIATVMLSGRATAPLGQVMGLAVRFQQAKAALDSLNKLMDMPTDRDPQQNYLPEPELNGDIELKEIAFSYPAPPMRPNPEILTGIGFNIKAGERVAILGRIGSGKSTLLRIMARLYQPVKGQVFAGGLDINQIDPADWRRSVGYVGQDARLFYGTLRENVMIGQPDATSNELLRVLRLTGLDQIAARHPSGINLPVGEHGNALSGGQRQLVSLARTLLLRPKVLLLDEPTSAMDNQTEAIFLEHLKRATAEQTLVVVTHRPSLLALVDRIIIVENGKVAADGPKDKILASLRGDNAQPRAQQKAVATPQASANEPVNPEAQAEEKTV</sequence>
<comment type="catalytic activity">
    <reaction evidence="10">
        <text>ATP + H2O + xenobioticSide 1 = ADP + phosphate + xenobioticSide 2.</text>
        <dbReference type="EC" id="7.6.2.2"/>
    </reaction>
</comment>
<dbReference type="PROSITE" id="PS50893">
    <property type="entry name" value="ABC_TRANSPORTER_2"/>
    <property type="match status" value="1"/>
</dbReference>
<dbReference type="NCBIfam" id="TIGR03375">
    <property type="entry name" value="type_I_sec_LssB"/>
    <property type="match status" value="1"/>
</dbReference>
<comment type="caution">
    <text evidence="16">The sequence shown here is derived from an EMBL/GenBank/DDBJ whole genome shotgun (WGS) entry which is preliminary data.</text>
</comment>
<feature type="domain" description="ABC transmembrane type-1" evidence="14">
    <location>
        <begin position="185"/>
        <end position="463"/>
    </location>
</feature>
<evidence type="ECO:0000256" key="10">
    <source>
        <dbReference type="ARBA" id="ARBA00034018"/>
    </source>
</evidence>
<proteinExistence type="inferred from homology"/>
<dbReference type="Gene3D" id="3.40.50.300">
    <property type="entry name" value="P-loop containing nucleotide triphosphate hydrolases"/>
    <property type="match status" value="1"/>
</dbReference>
<dbReference type="Pfam" id="PF00005">
    <property type="entry name" value="ABC_tran"/>
    <property type="match status" value="1"/>
</dbReference>
<dbReference type="PANTHER" id="PTHR43394">
    <property type="entry name" value="ATP-DEPENDENT PERMEASE MDL1, MITOCHONDRIAL"/>
    <property type="match status" value="1"/>
</dbReference>
<dbReference type="InterPro" id="IPR039421">
    <property type="entry name" value="Type_1_exporter"/>
</dbReference>
<evidence type="ECO:0000256" key="4">
    <source>
        <dbReference type="ARBA" id="ARBA00022692"/>
    </source>
</evidence>
<keyword evidence="9 12" id="KW-0472">Membrane</keyword>
<dbReference type="Proteomes" id="UP001362100">
    <property type="component" value="Unassembled WGS sequence"/>
</dbReference>
<dbReference type="EC" id="7.6.2.2" evidence="3"/>
<dbReference type="PROSITE" id="PS00211">
    <property type="entry name" value="ABC_TRANSPORTER_1"/>
    <property type="match status" value="1"/>
</dbReference>
<feature type="domain" description="ABC transporter" evidence="13">
    <location>
        <begin position="497"/>
        <end position="736"/>
    </location>
</feature>
<evidence type="ECO:0000259" key="13">
    <source>
        <dbReference type="PROSITE" id="PS50893"/>
    </source>
</evidence>
<dbReference type="PROSITE" id="PS50990">
    <property type="entry name" value="PEPTIDASE_C39"/>
    <property type="match status" value="1"/>
</dbReference>
<keyword evidence="8 12" id="KW-1133">Transmembrane helix</keyword>
<dbReference type="SUPFAM" id="SSF52540">
    <property type="entry name" value="P-loop containing nucleoside triphosphate hydrolases"/>
    <property type="match status" value="1"/>
</dbReference>
<dbReference type="InterPro" id="IPR011527">
    <property type="entry name" value="ABC1_TM_dom"/>
</dbReference>
<feature type="transmembrane region" description="Helical" evidence="12">
    <location>
        <begin position="291"/>
        <end position="316"/>
    </location>
</feature>
<evidence type="ECO:0000313" key="17">
    <source>
        <dbReference type="Proteomes" id="UP001362100"/>
    </source>
</evidence>
<comment type="similarity">
    <text evidence="2">Belongs to the ABC transporter superfamily. Drug exporter-2 (TC 3.A.1.117) family.</text>
</comment>
<dbReference type="PANTHER" id="PTHR43394:SF1">
    <property type="entry name" value="ATP-BINDING CASSETTE SUB-FAMILY B MEMBER 10, MITOCHONDRIAL"/>
    <property type="match status" value="1"/>
</dbReference>
<feature type="domain" description="Peptidase C39" evidence="15">
    <location>
        <begin position="20"/>
        <end position="149"/>
    </location>
</feature>
<evidence type="ECO:0000256" key="12">
    <source>
        <dbReference type="SAM" id="Phobius"/>
    </source>
</evidence>
<dbReference type="Pfam" id="PF00664">
    <property type="entry name" value="ABC_membrane"/>
    <property type="match status" value="1"/>
</dbReference>
<comment type="subcellular location">
    <subcellularLocation>
        <location evidence="1">Cell membrane</location>
        <topology evidence="1">Multi-pass membrane protein</topology>
    </subcellularLocation>
</comment>
<accession>A0ABU8Q0I0</accession>
<evidence type="ECO:0000259" key="15">
    <source>
        <dbReference type="PROSITE" id="PS50990"/>
    </source>
</evidence>
<protein>
    <recommendedName>
        <fullName evidence="3">ABC-type xenobiotic transporter</fullName>
        <ecNumber evidence="3">7.6.2.2</ecNumber>
    </recommendedName>
</protein>
<evidence type="ECO:0000259" key="14">
    <source>
        <dbReference type="PROSITE" id="PS50929"/>
    </source>
</evidence>
<organism evidence="16 17">
    <name type="scientific">Pantoea nemavictus</name>
    <dbReference type="NCBI Taxonomy" id="2726955"/>
    <lineage>
        <taxon>Bacteria</taxon>
        <taxon>Pseudomonadati</taxon>
        <taxon>Pseudomonadota</taxon>
        <taxon>Gammaproteobacteria</taxon>
        <taxon>Enterobacterales</taxon>
        <taxon>Erwiniaceae</taxon>
        <taxon>Pantoea</taxon>
    </lineage>
</organism>
<gene>
    <name evidence="16" type="ORF">WH298_21385</name>
</gene>
<feature type="region of interest" description="Disordered" evidence="11">
    <location>
        <begin position="727"/>
        <end position="763"/>
    </location>
</feature>
<evidence type="ECO:0000313" key="16">
    <source>
        <dbReference type="EMBL" id="MEJ5047747.1"/>
    </source>
</evidence>
<dbReference type="EMBL" id="JBBGZW010000002">
    <property type="protein sequence ID" value="MEJ5047747.1"/>
    <property type="molecule type" value="Genomic_DNA"/>
</dbReference>
<evidence type="ECO:0000256" key="9">
    <source>
        <dbReference type="ARBA" id="ARBA00023136"/>
    </source>
</evidence>
<dbReference type="PROSITE" id="PS50929">
    <property type="entry name" value="ABC_TM1F"/>
    <property type="match status" value="1"/>
</dbReference>
<dbReference type="RefSeq" id="WP_180823967.1">
    <property type="nucleotide sequence ID" value="NZ_JACAWY010000002.1"/>
</dbReference>
<evidence type="ECO:0000256" key="2">
    <source>
        <dbReference type="ARBA" id="ARBA00006526"/>
    </source>
</evidence>
<evidence type="ECO:0000256" key="6">
    <source>
        <dbReference type="ARBA" id="ARBA00022801"/>
    </source>
</evidence>
<name>A0ABU8Q0I0_9GAMM</name>
<dbReference type="InterPro" id="IPR003439">
    <property type="entry name" value="ABC_transporter-like_ATP-bd"/>
</dbReference>
<dbReference type="CDD" id="cd18587">
    <property type="entry name" value="ABC_6TM_LapB_like"/>
    <property type="match status" value="1"/>
</dbReference>
<dbReference type="Gene3D" id="1.20.1560.10">
    <property type="entry name" value="ABC transporter type 1, transmembrane domain"/>
    <property type="match status" value="1"/>
</dbReference>
<dbReference type="InterPro" id="IPR027417">
    <property type="entry name" value="P-loop_NTPase"/>
</dbReference>
<reference evidence="16 17" key="1">
    <citation type="submission" date="2023-12" db="EMBL/GenBank/DDBJ databases">
        <title>Gut-associated functions are favored during microbiome assembly across C. elegans life.</title>
        <authorList>
            <person name="Zimmermann J."/>
        </authorList>
    </citation>
    <scope>NUCLEOTIDE SEQUENCE [LARGE SCALE GENOMIC DNA]</scope>
    <source>
        <strain evidence="16 17">BIGb0393</strain>
    </source>
</reference>
<feature type="transmembrane region" description="Helical" evidence="12">
    <location>
        <begin position="185"/>
        <end position="204"/>
    </location>
</feature>
<dbReference type="InterPro" id="IPR017750">
    <property type="entry name" value="ATPase_T1SS"/>
</dbReference>
<evidence type="ECO:0000256" key="3">
    <source>
        <dbReference type="ARBA" id="ARBA00012191"/>
    </source>
</evidence>
<dbReference type="Gene3D" id="3.90.70.10">
    <property type="entry name" value="Cysteine proteinases"/>
    <property type="match status" value="1"/>
</dbReference>
<dbReference type="InterPro" id="IPR003593">
    <property type="entry name" value="AAA+_ATPase"/>
</dbReference>
<evidence type="ECO:0000256" key="11">
    <source>
        <dbReference type="SAM" id="MobiDB-lite"/>
    </source>
</evidence>
<evidence type="ECO:0000256" key="8">
    <source>
        <dbReference type="ARBA" id="ARBA00022989"/>
    </source>
</evidence>
<dbReference type="InterPro" id="IPR036640">
    <property type="entry name" value="ABC1_TM_sf"/>
</dbReference>
<keyword evidence="17" id="KW-1185">Reference proteome</keyword>
<dbReference type="InterPro" id="IPR017871">
    <property type="entry name" value="ABC_transporter-like_CS"/>
</dbReference>
<feature type="transmembrane region" description="Helical" evidence="12">
    <location>
        <begin position="216"/>
        <end position="235"/>
    </location>
</feature>
<keyword evidence="5" id="KW-0547">Nucleotide-binding</keyword>
<dbReference type="SMART" id="SM00382">
    <property type="entry name" value="AAA"/>
    <property type="match status" value="1"/>
</dbReference>
<dbReference type="SUPFAM" id="SSF90123">
    <property type="entry name" value="ABC transporter transmembrane region"/>
    <property type="match status" value="1"/>
</dbReference>
<evidence type="ECO:0000256" key="7">
    <source>
        <dbReference type="ARBA" id="ARBA00022840"/>
    </source>
</evidence>
<keyword evidence="6" id="KW-0378">Hydrolase</keyword>
<feature type="transmembrane region" description="Helical" evidence="12">
    <location>
        <begin position="322"/>
        <end position="342"/>
    </location>
</feature>
<dbReference type="InterPro" id="IPR005074">
    <property type="entry name" value="Peptidase_C39"/>
</dbReference>
<evidence type="ECO:0000256" key="1">
    <source>
        <dbReference type="ARBA" id="ARBA00004651"/>
    </source>
</evidence>